<feature type="non-terminal residue" evidence="4">
    <location>
        <position position="233"/>
    </location>
</feature>
<dbReference type="AlphaFoldDB" id="A0A7V5PPN0"/>
<protein>
    <submittedName>
        <fullName evidence="4">AAA family ATPase</fullName>
    </submittedName>
</protein>
<dbReference type="Pfam" id="PF00158">
    <property type="entry name" value="Sigma54_activat"/>
    <property type="match status" value="1"/>
</dbReference>
<comment type="caution">
    <text evidence="4">The sequence shown here is derived from an EMBL/GenBank/DDBJ whole genome shotgun (WGS) entry which is preliminary data.</text>
</comment>
<dbReference type="EMBL" id="DROD01000315">
    <property type="protein sequence ID" value="HHJ52460.1"/>
    <property type="molecule type" value="Genomic_DNA"/>
</dbReference>
<dbReference type="Gene3D" id="3.40.50.300">
    <property type="entry name" value="P-loop containing nucleotide triphosphate hydrolases"/>
    <property type="match status" value="1"/>
</dbReference>
<dbReference type="PANTHER" id="PTHR32071">
    <property type="entry name" value="TRANSCRIPTIONAL REGULATORY PROTEIN"/>
    <property type="match status" value="1"/>
</dbReference>
<dbReference type="SUPFAM" id="SSF52540">
    <property type="entry name" value="P-loop containing nucleoside triphosphate hydrolases"/>
    <property type="match status" value="1"/>
</dbReference>
<evidence type="ECO:0000313" key="4">
    <source>
        <dbReference type="EMBL" id="HHJ52460.1"/>
    </source>
</evidence>
<sequence length="233" mass="26199">MEIVLFEPQQERLQRFMETLSVEYTLKAVADIRQFSEEISASRAAVFIFDYDALKKNKRHLQHIETLILNSPAYFVIVSTRPSGKLKGLQKNHAVVFVPPEISCHQLLTVIDILTGQVYAQVKKSLSEQEFLVKSDRMKDVLRKIKMVKDKDLLVLFTGETGTGKTALAKVLHEMSTRRNEPFVHLNCAAIPEGLLEAELFGYVHGAFTGAETDRMGKFKAAGNGTIFLDEIG</sequence>
<evidence type="ECO:0000256" key="1">
    <source>
        <dbReference type="ARBA" id="ARBA00022741"/>
    </source>
</evidence>
<dbReference type="InterPro" id="IPR027417">
    <property type="entry name" value="P-loop_NTPase"/>
</dbReference>
<keyword evidence="2" id="KW-0067">ATP-binding</keyword>
<dbReference type="InterPro" id="IPR025662">
    <property type="entry name" value="Sigma_54_int_dom_ATP-bd_1"/>
</dbReference>
<dbReference type="CDD" id="cd00009">
    <property type="entry name" value="AAA"/>
    <property type="match status" value="1"/>
</dbReference>
<dbReference type="GO" id="GO:0006355">
    <property type="term" value="P:regulation of DNA-templated transcription"/>
    <property type="evidence" value="ECO:0007669"/>
    <property type="project" value="InterPro"/>
</dbReference>
<name>A0A7V5PPN0_CALAY</name>
<organism evidence="4">
    <name type="scientific">Caldithrix abyssi</name>
    <dbReference type="NCBI Taxonomy" id="187145"/>
    <lineage>
        <taxon>Bacteria</taxon>
        <taxon>Pseudomonadati</taxon>
        <taxon>Calditrichota</taxon>
        <taxon>Calditrichia</taxon>
        <taxon>Calditrichales</taxon>
        <taxon>Calditrichaceae</taxon>
        <taxon>Caldithrix</taxon>
    </lineage>
</organism>
<dbReference type="InterPro" id="IPR002078">
    <property type="entry name" value="Sigma_54_int"/>
</dbReference>
<dbReference type="PANTHER" id="PTHR32071:SF57">
    <property type="entry name" value="C4-DICARBOXYLATE TRANSPORT TRANSCRIPTIONAL REGULATORY PROTEIN DCTD"/>
    <property type="match status" value="1"/>
</dbReference>
<dbReference type="GO" id="GO:0005524">
    <property type="term" value="F:ATP binding"/>
    <property type="evidence" value="ECO:0007669"/>
    <property type="project" value="UniProtKB-KW"/>
</dbReference>
<dbReference type="PROSITE" id="PS50045">
    <property type="entry name" value="SIGMA54_INTERACT_4"/>
    <property type="match status" value="1"/>
</dbReference>
<feature type="domain" description="Sigma-54 factor interaction" evidence="3">
    <location>
        <begin position="131"/>
        <end position="233"/>
    </location>
</feature>
<dbReference type="Proteomes" id="UP000886124">
    <property type="component" value="Unassembled WGS sequence"/>
</dbReference>
<gene>
    <name evidence="4" type="ORF">ENJ89_04635</name>
</gene>
<evidence type="ECO:0000259" key="3">
    <source>
        <dbReference type="PROSITE" id="PS50045"/>
    </source>
</evidence>
<evidence type="ECO:0000256" key="2">
    <source>
        <dbReference type="ARBA" id="ARBA00022840"/>
    </source>
</evidence>
<dbReference type="PROSITE" id="PS00675">
    <property type="entry name" value="SIGMA54_INTERACT_1"/>
    <property type="match status" value="1"/>
</dbReference>
<accession>A0A7V5PPN0</accession>
<proteinExistence type="predicted"/>
<keyword evidence="1" id="KW-0547">Nucleotide-binding</keyword>
<reference evidence="4" key="1">
    <citation type="journal article" date="2020" name="mSystems">
        <title>Genome- and Community-Level Interaction Insights into Carbon Utilization and Element Cycling Functions of Hydrothermarchaeota in Hydrothermal Sediment.</title>
        <authorList>
            <person name="Zhou Z."/>
            <person name="Liu Y."/>
            <person name="Xu W."/>
            <person name="Pan J."/>
            <person name="Luo Z.H."/>
            <person name="Li M."/>
        </authorList>
    </citation>
    <scope>NUCLEOTIDE SEQUENCE [LARGE SCALE GENOMIC DNA]</scope>
    <source>
        <strain evidence="4">HyVt-527</strain>
    </source>
</reference>